<gene>
    <name evidence="1" type="ORF">AMON00008_LOCUS51249</name>
</gene>
<name>A0A7S4SJN4_9DINO</name>
<accession>A0A7S4SJN4</accession>
<protein>
    <submittedName>
        <fullName evidence="1">Uncharacterized protein</fullName>
    </submittedName>
</protein>
<proteinExistence type="predicted"/>
<organism evidence="1">
    <name type="scientific">Alexandrium monilatum</name>
    <dbReference type="NCBI Taxonomy" id="311494"/>
    <lineage>
        <taxon>Eukaryota</taxon>
        <taxon>Sar</taxon>
        <taxon>Alveolata</taxon>
        <taxon>Dinophyceae</taxon>
        <taxon>Gonyaulacales</taxon>
        <taxon>Pyrocystaceae</taxon>
        <taxon>Alexandrium</taxon>
    </lineage>
</organism>
<dbReference type="EMBL" id="HBNR01072293">
    <property type="protein sequence ID" value="CAE4647821.1"/>
    <property type="molecule type" value="Transcribed_RNA"/>
</dbReference>
<reference evidence="1" key="1">
    <citation type="submission" date="2021-01" db="EMBL/GenBank/DDBJ databases">
        <authorList>
            <person name="Corre E."/>
            <person name="Pelletier E."/>
            <person name="Niang G."/>
            <person name="Scheremetjew M."/>
            <person name="Finn R."/>
            <person name="Kale V."/>
            <person name="Holt S."/>
            <person name="Cochrane G."/>
            <person name="Meng A."/>
            <person name="Brown T."/>
            <person name="Cohen L."/>
        </authorList>
    </citation>
    <scope>NUCLEOTIDE SEQUENCE</scope>
    <source>
        <strain evidence="1">CCMP3105</strain>
    </source>
</reference>
<sequence>MCDPSWPMGPGVYHTSAMALGGWGHATVWGKGSGFGKGKGVLQQPEREIPGFDEALSETLMPYVGEDPSGSLEGMKAKVAPKILKAAQKMFNDDRLAQRGTSAQAQVFVEDFVHAAMHAVSSALYERPWIWKANFAGPLLTVVLSCCRGAKIFARTLGPVLERDIEAALFTWKEEERLQTAMKDAIATAGVKEPHRKKAVQHLSKAYDEAHLRAPFGQSVADSPELGHLQDFVRGWMVEFVSRAWDVLEYGLEAGTGRRDAQVLFVTVLFQTLTESGNACLPHGLTSQITTPPPTPWPFIAWCAEAVFTELCGVQEPASKRRR</sequence>
<dbReference type="AlphaFoldDB" id="A0A7S4SJN4"/>
<evidence type="ECO:0000313" key="1">
    <source>
        <dbReference type="EMBL" id="CAE4647821.1"/>
    </source>
</evidence>